<dbReference type="AlphaFoldDB" id="A0A3E5HKB8"/>
<comment type="caution">
    <text evidence="2">The sequence shown here is derived from an EMBL/GenBank/DDBJ whole genome shotgun (WGS) entry which is preliminary data.</text>
</comment>
<sequence length="247" mass="26263">MNGMPYHSTGITRHVTSGYLRFHPMLTISLFVVALLSAMLPVVALNSLNLYVQAAKESAAGQSGGYTYQISGGSNDVAEELRQQVQNGKAIGVKSTQGSVGLTSASGSSRNTIADITFLTGPSRYGTLIEGHQPSQKNEISLSRAAAEQIDAQLGDIVTVQCDDSALSSDYKLIGITVDAANTNTVYATAVSSKDNLQNIQMWLTDDDATVNQGEVAKESATNNVNIGYIKSTIRNAEETVRTRDLP</sequence>
<keyword evidence="1" id="KW-0472">Membrane</keyword>
<dbReference type="EMBL" id="QSWD01000005">
    <property type="protein sequence ID" value="RGP01901.1"/>
    <property type="molecule type" value="Genomic_DNA"/>
</dbReference>
<evidence type="ECO:0008006" key="4">
    <source>
        <dbReference type="Google" id="ProtNLM"/>
    </source>
</evidence>
<feature type="transmembrane region" description="Helical" evidence="1">
    <location>
        <begin position="25"/>
        <end position="48"/>
    </location>
</feature>
<keyword evidence="1" id="KW-1133">Transmembrane helix</keyword>
<proteinExistence type="predicted"/>
<dbReference type="Proteomes" id="UP000261031">
    <property type="component" value="Unassembled WGS sequence"/>
</dbReference>
<name>A0A3E5HKB8_BIFPS</name>
<organism evidence="2 3">
    <name type="scientific">Bifidobacterium pseudocatenulatum</name>
    <dbReference type="NCBI Taxonomy" id="28026"/>
    <lineage>
        <taxon>Bacteria</taxon>
        <taxon>Bacillati</taxon>
        <taxon>Actinomycetota</taxon>
        <taxon>Actinomycetes</taxon>
        <taxon>Bifidobacteriales</taxon>
        <taxon>Bifidobacteriaceae</taxon>
        <taxon>Bifidobacterium</taxon>
    </lineage>
</organism>
<evidence type="ECO:0000313" key="2">
    <source>
        <dbReference type="EMBL" id="RGP01901.1"/>
    </source>
</evidence>
<accession>A0A3E5HKB8</accession>
<evidence type="ECO:0000313" key="3">
    <source>
        <dbReference type="Proteomes" id="UP000261031"/>
    </source>
</evidence>
<keyword evidence="1" id="KW-0812">Transmembrane</keyword>
<reference evidence="2 3" key="1">
    <citation type="submission" date="2018-08" db="EMBL/GenBank/DDBJ databases">
        <title>A genome reference for cultivated species of the human gut microbiota.</title>
        <authorList>
            <person name="Zou Y."/>
            <person name="Xue W."/>
            <person name="Luo G."/>
        </authorList>
    </citation>
    <scope>NUCLEOTIDE SEQUENCE [LARGE SCALE GENOMIC DNA]</scope>
    <source>
        <strain evidence="2 3">OF05-12</strain>
    </source>
</reference>
<gene>
    <name evidence="2" type="ORF">DXA79_07625</name>
</gene>
<evidence type="ECO:0000256" key="1">
    <source>
        <dbReference type="SAM" id="Phobius"/>
    </source>
</evidence>
<protein>
    <recommendedName>
        <fullName evidence="4">ABC transporter permease</fullName>
    </recommendedName>
</protein>